<dbReference type="Proteomes" id="UP000034805">
    <property type="component" value="Unassembled WGS sequence"/>
</dbReference>
<gene>
    <name evidence="3" type="ORF">Z043_100989</name>
</gene>
<sequence length="1013" mass="113213">MNHNLSWSFSDSILDIFLAPETPVCSYPSLDCQSTHSVPFTRTLRWAAESPVGVLQCDQQLLVSFAETFCAELLSADPQDSDWLHSFCKALSALNTTKMELVWKNGCHFAHLLLSPFLNESACDGYSIPWLETEESRSFLSLNQLLCNYANWSNGSHVDPALVALCSDNDRKEFVHVVCHNVTLMLLLAADANNAWLWNFCTNFSADSLVDLYCTYETWRLNMVDTPLVSFCWDQDHNRLERMLCDDLDFYMRFFADPHNSWLLLDCSNLEPPTSLDISNGVPSLCQYSDWSQPALVAMDVLQMCILHDDLGFTQAVCSNATFLKAVLQNKMNAWVGDHCAIALSSTPTETTAAVSIKDWCGYADWGVKAVDPSVVGFCWQYDQVTFTKNVCCIMSVYEKLILDPQNEWLMTACSDKEMLDVLPQVCRYDEWSRPIIVDMTDLALCAELDPQNFTQKVCASATVLQNLLANLDNTWLLQYCANHSGGSSGDGGSQVGIRLDKLCQYQSWMAMIPDVDLLSMCWNYDQASFISSICTDFTLLSLISQEPSGMWVSTVCSTYKNTSTGNTKNNTNTNTSAKSNSTSSCPARDIVQRLKWSCNMDFSMACQPGASQTLGLQLILRCAMEILLGVHLTDEVSSLVAQATRELVVVLLALEERQLTSLRVTENIRLSVLQSVMLYLERETNFNSKRVLLQCFGKVLTSLMQTGRDVTSDGYFLIKEYFRIPLPSLGAVLRAADVTTIRQILLYFNRNQGTLQLSTDYLQTMVTVFFQTQLVGDPTLFPDLAPLLSEARPADILALPPLQNNVDVIKTINSKINSLSIEQRRAFGKWFSQSTNFLNTTPGAPSFITDVGNLITYLPFSSFQRLSPAQLLNGLDVILRNPVTPIQEQFVAQTILEAFTNLTADYFRRLGNLTCLAHPKDLLVYRNTEAFTVIQDSVRVCVSRGLQVPSDMISSLFLNSSELKVPTSLSSERVKQLAEFLPWLGADFLRQLTPSQLLPALPKLAAVPFTPA</sequence>
<evidence type="ECO:0000313" key="3">
    <source>
        <dbReference type="EMBL" id="KPP79439.1"/>
    </source>
</evidence>
<organism evidence="3 4">
    <name type="scientific">Scleropages formosus</name>
    <name type="common">Asian bonytongue</name>
    <name type="synonym">Osteoglossum formosum</name>
    <dbReference type="NCBI Taxonomy" id="113540"/>
    <lineage>
        <taxon>Eukaryota</taxon>
        <taxon>Metazoa</taxon>
        <taxon>Chordata</taxon>
        <taxon>Craniata</taxon>
        <taxon>Vertebrata</taxon>
        <taxon>Euteleostomi</taxon>
        <taxon>Actinopterygii</taxon>
        <taxon>Neopterygii</taxon>
        <taxon>Teleostei</taxon>
        <taxon>Osteoglossocephala</taxon>
        <taxon>Osteoglossomorpha</taxon>
        <taxon>Osteoglossiformes</taxon>
        <taxon>Osteoglossidae</taxon>
        <taxon>Scleropages</taxon>
    </lineage>
</organism>
<name>A0A0P7UZ07_SCLFO</name>
<evidence type="ECO:0000259" key="2">
    <source>
        <dbReference type="Pfam" id="PF21058"/>
    </source>
</evidence>
<dbReference type="EMBL" id="JARO02000207">
    <property type="protein sequence ID" value="KPP79439.1"/>
    <property type="molecule type" value="Genomic_DNA"/>
</dbReference>
<accession>A0A0P7UZ07</accession>
<proteinExistence type="predicted"/>
<evidence type="ECO:0000256" key="1">
    <source>
        <dbReference type="SAM" id="MobiDB-lite"/>
    </source>
</evidence>
<feature type="region of interest" description="Disordered" evidence="1">
    <location>
        <begin position="565"/>
        <end position="585"/>
    </location>
</feature>
<evidence type="ECO:0000313" key="4">
    <source>
        <dbReference type="Proteomes" id="UP000034805"/>
    </source>
</evidence>
<comment type="caution">
    <text evidence="3">The sequence shown here is derived from an EMBL/GenBank/DDBJ whole genome shotgun (WGS) entry which is preliminary data.</text>
</comment>
<protein>
    <recommendedName>
        <fullName evidence="2">Stereocilin LRR domain-containing protein</fullName>
    </recommendedName>
</protein>
<reference evidence="3 4" key="1">
    <citation type="submission" date="2015-08" db="EMBL/GenBank/DDBJ databases">
        <title>The genome of the Asian arowana (Scleropages formosus).</title>
        <authorList>
            <person name="Tan M.H."/>
            <person name="Gan H.M."/>
            <person name="Croft L.J."/>
            <person name="Austin C.M."/>
        </authorList>
    </citation>
    <scope>NUCLEOTIDE SEQUENCE [LARGE SCALE GENOMIC DNA]</scope>
    <source>
        <strain evidence="3">Aro1</strain>
    </source>
</reference>
<feature type="non-terminal residue" evidence="3">
    <location>
        <position position="1013"/>
    </location>
</feature>
<dbReference type="Pfam" id="PF21058">
    <property type="entry name" value="Stereocilin"/>
    <property type="match status" value="1"/>
</dbReference>
<dbReference type="InterPro" id="IPR048992">
    <property type="entry name" value="Stereocilin_LRR"/>
</dbReference>
<dbReference type="AlphaFoldDB" id="A0A0P7UZ07"/>
<feature type="domain" description="Stereocilin LRR" evidence="2">
    <location>
        <begin position="664"/>
        <end position="1013"/>
    </location>
</feature>